<dbReference type="PANTHER" id="PTHR13789:SF314">
    <property type="entry name" value="FAD-BINDING DOMAIN-CONTAINING PROTEIN"/>
    <property type="match status" value="1"/>
</dbReference>
<evidence type="ECO:0000313" key="5">
    <source>
        <dbReference type="Proteomes" id="UP000290540"/>
    </source>
</evidence>
<dbReference type="Proteomes" id="UP000290540">
    <property type="component" value="Unassembled WGS sequence"/>
</dbReference>
<proteinExistence type="inferred from homology"/>
<reference evidence="4 5" key="1">
    <citation type="submission" date="2016-12" db="EMBL/GenBank/DDBJ databases">
        <title>Draft genome sequence of Fusarium oxysporum causing rot on Narcissus.</title>
        <authorList>
            <person name="Armitage A.D."/>
            <person name="Taylor A."/>
            <person name="Clarkson J.P."/>
            <person name="Harrison R.J."/>
            <person name="Jackson A.C."/>
        </authorList>
    </citation>
    <scope>NUCLEOTIDE SEQUENCE [LARGE SCALE GENOMIC DNA]</scope>
    <source>
        <strain evidence="4 5">N139</strain>
    </source>
</reference>
<dbReference type="AlphaFoldDB" id="A0A4Q2UXP2"/>
<evidence type="ECO:0000256" key="2">
    <source>
        <dbReference type="ARBA" id="ARBA00023002"/>
    </source>
</evidence>
<organism evidence="4 5">
    <name type="scientific">Fusarium oxysporum f. sp. narcissi</name>
    <dbReference type="NCBI Taxonomy" id="451672"/>
    <lineage>
        <taxon>Eukaryota</taxon>
        <taxon>Fungi</taxon>
        <taxon>Dikarya</taxon>
        <taxon>Ascomycota</taxon>
        <taxon>Pezizomycotina</taxon>
        <taxon>Sordariomycetes</taxon>
        <taxon>Hypocreomycetidae</taxon>
        <taxon>Hypocreales</taxon>
        <taxon>Nectriaceae</taxon>
        <taxon>Fusarium</taxon>
        <taxon>Fusarium oxysporum species complex</taxon>
    </lineage>
</organism>
<dbReference type="EMBL" id="MQTW01000914">
    <property type="protein sequence ID" value="RYC78812.1"/>
    <property type="molecule type" value="Genomic_DNA"/>
</dbReference>
<evidence type="ECO:0008006" key="6">
    <source>
        <dbReference type="Google" id="ProtNLM"/>
    </source>
</evidence>
<keyword evidence="2" id="KW-0560">Oxidoreductase</keyword>
<dbReference type="SUPFAM" id="SSF51905">
    <property type="entry name" value="FAD/NAD(P)-binding domain"/>
    <property type="match status" value="1"/>
</dbReference>
<evidence type="ECO:0000256" key="1">
    <source>
        <dbReference type="ARBA" id="ARBA00007992"/>
    </source>
</evidence>
<accession>A0A4Q2UXP2</accession>
<protein>
    <recommendedName>
        <fullName evidence="6">FAD-binding domain-containing protein</fullName>
    </recommendedName>
</protein>
<comment type="similarity">
    <text evidence="1">Belongs to the paxM FAD-dependent monooxygenase family.</text>
</comment>
<comment type="caution">
    <text evidence="4">The sequence shown here is derived from an EMBL/GenBank/DDBJ whole genome shotgun (WGS) entry which is preliminary data.</text>
</comment>
<dbReference type="GO" id="GO:0004497">
    <property type="term" value="F:monooxygenase activity"/>
    <property type="evidence" value="ECO:0007669"/>
    <property type="project" value="UniProtKB-KW"/>
</dbReference>
<name>A0A4Q2UXP2_FUSOX</name>
<dbReference type="InterPro" id="IPR036188">
    <property type="entry name" value="FAD/NAD-bd_sf"/>
</dbReference>
<evidence type="ECO:0000256" key="3">
    <source>
        <dbReference type="ARBA" id="ARBA00023033"/>
    </source>
</evidence>
<sequence length="91" mass="10363">MEESYRGSHDDFETKFKFPWYFSHRVNLHNKLKQLALESCSTSTGAKLHLSTPVVDVGYDEGILKFEDRTTVIKDVIIGADGIHINANLEH</sequence>
<dbReference type="Gene3D" id="3.50.50.60">
    <property type="entry name" value="FAD/NAD(P)-binding domain"/>
    <property type="match status" value="1"/>
</dbReference>
<dbReference type="PANTHER" id="PTHR13789">
    <property type="entry name" value="MONOOXYGENASE"/>
    <property type="match status" value="1"/>
</dbReference>
<gene>
    <name evidence="4" type="ORF">BFJ63_vAg18313</name>
</gene>
<evidence type="ECO:0000313" key="4">
    <source>
        <dbReference type="EMBL" id="RYC78812.1"/>
    </source>
</evidence>
<dbReference type="InterPro" id="IPR050493">
    <property type="entry name" value="FAD-dep_Monooxygenase_BioMet"/>
</dbReference>
<keyword evidence="3" id="KW-0503">Monooxygenase</keyword>